<evidence type="ECO:0000313" key="1">
    <source>
        <dbReference type="Proteomes" id="UP000095286"/>
    </source>
</evidence>
<organism evidence="1 2">
    <name type="scientific">Rhabditophanes sp. KR3021</name>
    <dbReference type="NCBI Taxonomy" id="114890"/>
    <lineage>
        <taxon>Eukaryota</taxon>
        <taxon>Metazoa</taxon>
        <taxon>Ecdysozoa</taxon>
        <taxon>Nematoda</taxon>
        <taxon>Chromadorea</taxon>
        <taxon>Rhabditida</taxon>
        <taxon>Tylenchina</taxon>
        <taxon>Panagrolaimomorpha</taxon>
        <taxon>Strongyloidoidea</taxon>
        <taxon>Alloionematidae</taxon>
        <taxon>Rhabditophanes</taxon>
    </lineage>
</organism>
<reference evidence="2" key="1">
    <citation type="submission" date="2016-11" db="UniProtKB">
        <authorList>
            <consortium name="WormBaseParasite"/>
        </authorList>
    </citation>
    <scope>IDENTIFICATION</scope>
    <source>
        <strain evidence="2">KR3021</strain>
    </source>
</reference>
<proteinExistence type="predicted"/>
<protein>
    <submittedName>
        <fullName evidence="2">IgGFc_binding domain-containing protein</fullName>
    </submittedName>
</protein>
<accession>A0AC35TT06</accession>
<dbReference type="Proteomes" id="UP000095286">
    <property type="component" value="Unplaced"/>
</dbReference>
<name>A0AC35TT06_9BILA</name>
<sequence>MPTSDWWAKGTITILPVNKEGSININIVMYVNGAFFANKTIQYDTTLGQNQYYANVWFTSINNIDTPDWNTSIAITSSSPVILSFEAPLTTTSNLDGSCGSSCNRDFVQFMPIASQPLQCNSFLIPPDQRMITNDFTTRLHVSPPNLGANCNAITKITVYDENNNVRGTEQIVDKTGFTQISLMNDEVAGFSTVGGQMSTNRFGSIIDKDGITAAGHFMHYVPSTSEWITGKTQFYTLAKDCILEFYADANGSNAELIKIDGHNMDTLKFDHSPILFFEQKYSQFVVKINGYGLHTIENYGKYVAYVICKNVDGPYNANGYLTGFNQRKST</sequence>
<dbReference type="WBParaSite" id="RSKR_0000386800.1">
    <property type="protein sequence ID" value="RSKR_0000386800.1"/>
    <property type="gene ID" value="RSKR_0000386800"/>
</dbReference>
<evidence type="ECO:0000313" key="2">
    <source>
        <dbReference type="WBParaSite" id="RSKR_0000386800.1"/>
    </source>
</evidence>